<reference evidence="2 3" key="1">
    <citation type="journal article" date="2021" name="Elife">
        <title>Chloroplast acquisition without the gene transfer in kleptoplastic sea slugs, Plakobranchus ocellatus.</title>
        <authorList>
            <person name="Maeda T."/>
            <person name="Takahashi S."/>
            <person name="Yoshida T."/>
            <person name="Shimamura S."/>
            <person name="Takaki Y."/>
            <person name="Nagai Y."/>
            <person name="Toyoda A."/>
            <person name="Suzuki Y."/>
            <person name="Arimoto A."/>
            <person name="Ishii H."/>
            <person name="Satoh N."/>
            <person name="Nishiyama T."/>
            <person name="Hasebe M."/>
            <person name="Maruyama T."/>
            <person name="Minagawa J."/>
            <person name="Obokata J."/>
            <person name="Shigenobu S."/>
        </authorList>
    </citation>
    <scope>NUCLEOTIDE SEQUENCE [LARGE SCALE GENOMIC DNA]</scope>
</reference>
<protein>
    <recommendedName>
        <fullName evidence="4">Secreted protein</fullName>
    </recommendedName>
</protein>
<accession>A0AAV4DII9</accession>
<dbReference type="Proteomes" id="UP000735302">
    <property type="component" value="Unassembled WGS sequence"/>
</dbReference>
<evidence type="ECO:0008006" key="4">
    <source>
        <dbReference type="Google" id="ProtNLM"/>
    </source>
</evidence>
<evidence type="ECO:0000313" key="2">
    <source>
        <dbReference type="EMBL" id="GFO44082.1"/>
    </source>
</evidence>
<comment type="caution">
    <text evidence="2">The sequence shown here is derived from an EMBL/GenBank/DDBJ whole genome shotgun (WGS) entry which is preliminary data.</text>
</comment>
<feature type="chain" id="PRO_5043405429" description="Secreted protein" evidence="1">
    <location>
        <begin position="18"/>
        <end position="102"/>
    </location>
</feature>
<keyword evidence="1" id="KW-0732">Signal</keyword>
<proteinExistence type="predicted"/>
<dbReference type="AlphaFoldDB" id="A0AAV4DII9"/>
<organism evidence="2 3">
    <name type="scientific">Plakobranchus ocellatus</name>
    <dbReference type="NCBI Taxonomy" id="259542"/>
    <lineage>
        <taxon>Eukaryota</taxon>
        <taxon>Metazoa</taxon>
        <taxon>Spiralia</taxon>
        <taxon>Lophotrochozoa</taxon>
        <taxon>Mollusca</taxon>
        <taxon>Gastropoda</taxon>
        <taxon>Heterobranchia</taxon>
        <taxon>Euthyneura</taxon>
        <taxon>Panpulmonata</taxon>
        <taxon>Sacoglossa</taxon>
        <taxon>Placobranchoidea</taxon>
        <taxon>Plakobranchidae</taxon>
        <taxon>Plakobranchus</taxon>
    </lineage>
</organism>
<keyword evidence="3" id="KW-1185">Reference proteome</keyword>
<name>A0AAV4DII9_9GAST</name>
<gene>
    <name evidence="2" type="ORF">PoB_007058700</name>
</gene>
<sequence>MSAAYKVLLSPLSLTLSVIITAVQNIDTYSLQIRSVCVSHCPRDNASSVGRSRAVCANTGRTLFTWANTDQGHRDYPYWPLNSLYSGKRSRKQCSVGFYSPS</sequence>
<evidence type="ECO:0000256" key="1">
    <source>
        <dbReference type="SAM" id="SignalP"/>
    </source>
</evidence>
<evidence type="ECO:0000313" key="3">
    <source>
        <dbReference type="Proteomes" id="UP000735302"/>
    </source>
</evidence>
<dbReference type="EMBL" id="BLXT01007928">
    <property type="protein sequence ID" value="GFO44082.1"/>
    <property type="molecule type" value="Genomic_DNA"/>
</dbReference>
<feature type="signal peptide" evidence="1">
    <location>
        <begin position="1"/>
        <end position="17"/>
    </location>
</feature>